<accession>A0AAD5WF88</accession>
<name>A0AAD5WF88_PARTN</name>
<evidence type="ECO:0000313" key="2">
    <source>
        <dbReference type="Proteomes" id="UP001196413"/>
    </source>
</evidence>
<keyword evidence="2" id="KW-1185">Reference proteome</keyword>
<dbReference type="EMBL" id="JAHQIW010006051">
    <property type="protein sequence ID" value="KAJ1367956.1"/>
    <property type="molecule type" value="Genomic_DNA"/>
</dbReference>
<organism evidence="1 2">
    <name type="scientific">Parelaphostrongylus tenuis</name>
    <name type="common">Meningeal worm</name>
    <dbReference type="NCBI Taxonomy" id="148309"/>
    <lineage>
        <taxon>Eukaryota</taxon>
        <taxon>Metazoa</taxon>
        <taxon>Ecdysozoa</taxon>
        <taxon>Nematoda</taxon>
        <taxon>Chromadorea</taxon>
        <taxon>Rhabditida</taxon>
        <taxon>Rhabditina</taxon>
        <taxon>Rhabditomorpha</taxon>
        <taxon>Strongyloidea</taxon>
        <taxon>Metastrongylidae</taxon>
        <taxon>Parelaphostrongylus</taxon>
    </lineage>
</organism>
<proteinExistence type="predicted"/>
<gene>
    <name evidence="1" type="ORF">KIN20_028994</name>
</gene>
<reference evidence="1" key="1">
    <citation type="submission" date="2021-06" db="EMBL/GenBank/DDBJ databases">
        <title>Parelaphostrongylus tenuis whole genome reference sequence.</title>
        <authorList>
            <person name="Garwood T.J."/>
            <person name="Larsen P.A."/>
            <person name="Fountain-Jones N.M."/>
            <person name="Garbe J.R."/>
            <person name="Macchietto M.G."/>
            <person name="Kania S.A."/>
            <person name="Gerhold R.W."/>
            <person name="Richards J.E."/>
            <person name="Wolf T.M."/>
        </authorList>
    </citation>
    <scope>NUCLEOTIDE SEQUENCE</scope>
    <source>
        <strain evidence="1">MNPRO001-30</strain>
        <tissue evidence="1">Meninges</tissue>
    </source>
</reference>
<evidence type="ECO:0000313" key="1">
    <source>
        <dbReference type="EMBL" id="KAJ1367956.1"/>
    </source>
</evidence>
<sequence>MGVLEIDVLESLCASDTYEGLRLLIRTDGGRRDEEGARYRREVESSGGLALTGMKNHLSRSWPFSTMGKPVDYRRNGVSP</sequence>
<dbReference type="Proteomes" id="UP001196413">
    <property type="component" value="Unassembled WGS sequence"/>
</dbReference>
<dbReference type="AlphaFoldDB" id="A0AAD5WF88"/>
<comment type="caution">
    <text evidence="1">The sequence shown here is derived from an EMBL/GenBank/DDBJ whole genome shotgun (WGS) entry which is preliminary data.</text>
</comment>
<protein>
    <submittedName>
        <fullName evidence="1">Uncharacterized protein</fullName>
    </submittedName>
</protein>